<dbReference type="PANTHER" id="PTHR13817">
    <property type="entry name" value="TITIN"/>
    <property type="match status" value="1"/>
</dbReference>
<dbReference type="Proteomes" id="UP001292079">
    <property type="component" value="Unassembled WGS sequence"/>
</dbReference>
<evidence type="ECO:0000256" key="2">
    <source>
        <dbReference type="SAM" id="SignalP"/>
    </source>
</evidence>
<evidence type="ECO:0000256" key="1">
    <source>
        <dbReference type="ARBA" id="ARBA00022737"/>
    </source>
</evidence>
<keyword evidence="6" id="KW-1185">Reference proteome</keyword>
<dbReference type="SMART" id="SM00060">
    <property type="entry name" value="FN3"/>
    <property type="match status" value="4"/>
</dbReference>
<dbReference type="PANTHER" id="PTHR13817:SF73">
    <property type="entry name" value="FIBRONECTIN TYPE-III DOMAIN-CONTAINING PROTEIN"/>
    <property type="match status" value="1"/>
</dbReference>
<dbReference type="CDD" id="cd00063">
    <property type="entry name" value="FN3"/>
    <property type="match status" value="3"/>
</dbReference>
<evidence type="ECO:0000313" key="5">
    <source>
        <dbReference type="EMBL" id="KAK4475634.1"/>
    </source>
</evidence>
<keyword evidence="1" id="KW-0677">Repeat</keyword>
<dbReference type="EMBL" id="JALJAT010000001">
    <property type="protein sequence ID" value="KAK4475634.1"/>
    <property type="molecule type" value="Genomic_DNA"/>
</dbReference>
<feature type="non-terminal residue" evidence="5">
    <location>
        <position position="1"/>
    </location>
</feature>
<dbReference type="Pfam" id="PF13895">
    <property type="entry name" value="Ig_2"/>
    <property type="match status" value="1"/>
</dbReference>
<protein>
    <submittedName>
        <fullName evidence="5">Uncharacterized protein</fullName>
    </submittedName>
</protein>
<dbReference type="SUPFAM" id="SSF48726">
    <property type="entry name" value="Immunoglobulin"/>
    <property type="match status" value="4"/>
</dbReference>
<gene>
    <name evidence="5" type="ORF">MN116_000905</name>
</gene>
<sequence>MKYFNECLLICEIIFILIQNLKSSVLYDENIPVKFVSESSYLIVAEGDQVLLPCKTNVLSDVLVSWYKDDVQVAENLTFSFRLRSANREDAGFYHCVVKTAYGGIRSRKTRLEIGYLDPPSEIKVRSFIAVTLDQGVIIWPGSLQREGHKRPFQLERRNKLWKSAFNLVNETYKSTSSSYYLQAVPFPQATWTINNAPLPSTSGIFVSQLEQAIVLLNIDKEMDSKVIRARLINGYGSEIFTQTHVIRVNDPLVNMATYSLDLILPPKDASLTLKDDQPGTAIFECVFNARPPHALRVQWFRRTLNGKRELINPSNMILSKTKKSTNYNQTIYKFDTSGLNRTLIIDNILPNVIPSDYFQPTIQKGIYSEEYTCHAYLNDYNSNNIFDMSNFLLEDSQFTSSTLNHALSTSTTNLYKSISPISTTARLKLYLPPKINYPRNLNVNTLTNQLDNKLLIIESSASMNIQLPCELDHIGIPKAEIKWLRNGDFIDVQKQERYYIHLNNTLIIRNLKLTDAGVFQCYAYNEVGEDFLNIWLKVTSFAPRLCNPEENTENVTVLKESTAVLTCLIHGAPTPEYKWYKETNENEWIPIHQLIQKYTNYNYSLIMNKNIFKHDVRTPMLSDNKLNSIQRISNTCIPFGLNELKIFHVDYKSIGRYKCEAVNYLGNESAFIYLNVYARTIPVHHLPNAITAFANQSLSIICSFYIDHYTLGEINWFHGRKESTLNIHKNRTYNSKSMLRNKRTRQNEKVTTTYGYVQSVPTDPMITYFLRNISHKHKMPLGVKEYGSILYINNVDISHQGYYVCEILSPGGNYTLRTELKVVSLPTAPTDLSITSNFETNHYDNNNNKNNMGVQLSWRQQQPTHQLNITQYAIFIHKLPEQNNLAKQTCVVIMDAEWELFSIIEMNEVIKNVTDGRYTYTMNNSSIIFHSGSYCVSLSSVNFLGWSEKSTPVLYSVSHKTKAILPEINVRLYLINVTSTSVQIAWVATLQVNKFSLSSVKEYQLYYWIENSDFMEMKRFSNLDSFIQQTELRNLKSSTKYHLKISACNEYGCGTFSEVLHVRTHSHELHKTPSTITVIVHQTNEVKISFFSDYINGNDYYIEQLEGYLIKLSCIDPPGCFDLQVYVPVECVTNSESFANDKFSINHNNLSNSNHCKEINKNKESASIYSANVNNSNNQISIILKSLSPYSLYELYIAYVYTHQIGPFSKPAEIFRTHEDIPSRIVNLVVTTDTKDGLIVEWDEPDKPNGKILQYIIHYTEIKPIDSSFNIYRLYDNLDRVYNNETFVHVQQGNNESLDFQDYIGYWSGQPPHRHEMQHFSPALTTNTYSFNSIPTQTHENRKHAGYYSLNRTTHRVHIESLIDKHIYQIRIFALNTAGLSSVTLQLGFTSFQPLSKHKYQNIEKNFVQWINLIHLNKHQEKTFKWLNNTHIQFISSPIIMKINADDAEFLIEFELKLNDPVSYLPHINKISPTVGNLSQIMKLIEKCKWPIRIQQIPLNGNQAIQGSTQINSWSWRIIMAHKYNINSSLGWSTLKSTDFSTNKSAQVALSFKLLNLSSYNSYRIQVWQPIGLLFGNYDQVASKNLLHSNKSDWFTIGCKPPKTSPSQLYANILDLDKIKITWQPLSPEEWNGIPSGYIITIQLIETKQALDLLTTHTNTNETVNIQSKCGLDYLQIFVNDSTASSYIIEDMKLDSEYTVGIRAVSIEIGNSNKLLLGPQVIIQPISISKQAKEDEETRYLTWIRKSKFIPYNLKVSREADWVVIKWKENLKVDCGILPKGYQLIYNKLWFHENINETLHYNESVNYIKFISFNDTRLNRNKILQSTDSYYENILRIPLKIFFNLNEMCQFNGYLRFRLHHIGQIINKNTNEEAIVYVNLEADKIRHRLLLRKIIPLTKQKKARVLITWIPNIFSEKPIFPYTNLFTLQWTRLDPISYEQMSLPSTRLISWPDVNNPILLNNGYATSQSNSKILTKQQYSEYLIAVDELLMDATYLFQLVETNFSQTIESEQNDKKKCSSETKLLVYINNVDSSQTMPRQRPTKPKIKISRSGSVEKLHENTICPTTRVHLAWPNYLRQLQSNQTTEYGTGFIYTSPVENYTLQYAEVNNNNLSKDIHQKNVNKYASVTWKTYQPNPQLDEQNDFVVDELLSNKMYIFRLAAETTSGVSPFSLPTNILITDPQRPCYIPLQLEAELISYVSTEITQHSDSITSRQSDVMANEYCEYVLVKWKVLENHLWNSEPGWY</sequence>
<dbReference type="CDD" id="cd00096">
    <property type="entry name" value="Ig"/>
    <property type="match status" value="1"/>
</dbReference>
<dbReference type="PROSITE" id="PS50835">
    <property type="entry name" value="IG_LIKE"/>
    <property type="match status" value="3"/>
</dbReference>
<proteinExistence type="predicted"/>
<dbReference type="InterPro" id="IPR003598">
    <property type="entry name" value="Ig_sub2"/>
</dbReference>
<dbReference type="InterPro" id="IPR036179">
    <property type="entry name" value="Ig-like_dom_sf"/>
</dbReference>
<dbReference type="SUPFAM" id="SSF49265">
    <property type="entry name" value="Fibronectin type III"/>
    <property type="match status" value="4"/>
</dbReference>
<dbReference type="InterPro" id="IPR003599">
    <property type="entry name" value="Ig_sub"/>
</dbReference>
<evidence type="ECO:0000259" key="4">
    <source>
        <dbReference type="PROSITE" id="PS50853"/>
    </source>
</evidence>
<dbReference type="Pfam" id="PF07679">
    <property type="entry name" value="I-set"/>
    <property type="match status" value="1"/>
</dbReference>
<dbReference type="InterPro" id="IPR013098">
    <property type="entry name" value="Ig_I-set"/>
</dbReference>
<feature type="domain" description="Ig-like" evidence="3">
    <location>
        <begin position="544"/>
        <end position="678"/>
    </location>
</feature>
<feature type="domain" description="Ig-like" evidence="3">
    <location>
        <begin position="32"/>
        <end position="113"/>
    </location>
</feature>
<accession>A0AAE1ZLL1</accession>
<keyword evidence="2" id="KW-0732">Signal</keyword>
<dbReference type="InterPro" id="IPR013783">
    <property type="entry name" value="Ig-like_fold"/>
</dbReference>
<feature type="domain" description="Fibronectin type-III" evidence="4">
    <location>
        <begin position="967"/>
        <end position="1068"/>
    </location>
</feature>
<organism evidence="5 6">
    <name type="scientific">Schistosoma mekongi</name>
    <name type="common">Parasitic worm</name>
    <dbReference type="NCBI Taxonomy" id="38744"/>
    <lineage>
        <taxon>Eukaryota</taxon>
        <taxon>Metazoa</taxon>
        <taxon>Spiralia</taxon>
        <taxon>Lophotrochozoa</taxon>
        <taxon>Platyhelminthes</taxon>
        <taxon>Trematoda</taxon>
        <taxon>Digenea</taxon>
        <taxon>Strigeidida</taxon>
        <taxon>Schistosomatoidea</taxon>
        <taxon>Schistosomatidae</taxon>
        <taxon>Schistosoma</taxon>
    </lineage>
</organism>
<dbReference type="SMART" id="SM00409">
    <property type="entry name" value="IG"/>
    <property type="match status" value="4"/>
</dbReference>
<feature type="signal peptide" evidence="2">
    <location>
        <begin position="1"/>
        <end position="23"/>
    </location>
</feature>
<feature type="chain" id="PRO_5041905710" evidence="2">
    <location>
        <begin position="24"/>
        <end position="2247"/>
    </location>
</feature>
<dbReference type="SMART" id="SM00408">
    <property type="entry name" value="IGc2"/>
    <property type="match status" value="4"/>
</dbReference>
<comment type="caution">
    <text evidence="5">The sequence shown here is derived from an EMBL/GenBank/DDBJ whole genome shotgun (WGS) entry which is preliminary data.</text>
</comment>
<reference evidence="5" key="1">
    <citation type="submission" date="2022-04" db="EMBL/GenBank/DDBJ databases">
        <authorList>
            <person name="Xu L."/>
            <person name="Lv Z."/>
        </authorList>
    </citation>
    <scope>NUCLEOTIDE SEQUENCE</scope>
    <source>
        <strain evidence="5">LV_2022a</strain>
    </source>
</reference>
<feature type="domain" description="Ig-like" evidence="3">
    <location>
        <begin position="434"/>
        <end position="540"/>
    </location>
</feature>
<reference evidence="5" key="2">
    <citation type="journal article" date="2023" name="Infect Dis Poverty">
        <title>Chromosome-scale genome of the human blood fluke Schistosoma mekongi and its implications for public health.</title>
        <authorList>
            <person name="Zhou M."/>
            <person name="Xu L."/>
            <person name="Xu D."/>
            <person name="Chen W."/>
            <person name="Khan J."/>
            <person name="Hu Y."/>
            <person name="Huang H."/>
            <person name="Wei H."/>
            <person name="Zhang Y."/>
            <person name="Chusongsang P."/>
            <person name="Tanasarnprasert K."/>
            <person name="Hu X."/>
            <person name="Limpanont Y."/>
            <person name="Lv Z."/>
        </authorList>
    </citation>
    <scope>NUCLEOTIDE SEQUENCE</scope>
    <source>
        <strain evidence="5">LV_2022a</strain>
    </source>
</reference>
<dbReference type="InterPro" id="IPR050964">
    <property type="entry name" value="Striated_Muscle_Regulatory"/>
</dbReference>
<dbReference type="InterPro" id="IPR007110">
    <property type="entry name" value="Ig-like_dom"/>
</dbReference>
<dbReference type="Gene3D" id="2.60.40.10">
    <property type="entry name" value="Immunoglobulins"/>
    <property type="match status" value="8"/>
</dbReference>
<dbReference type="InterPro" id="IPR003961">
    <property type="entry name" value="FN3_dom"/>
</dbReference>
<dbReference type="PROSITE" id="PS50853">
    <property type="entry name" value="FN3"/>
    <property type="match status" value="1"/>
</dbReference>
<dbReference type="InterPro" id="IPR036116">
    <property type="entry name" value="FN3_sf"/>
</dbReference>
<evidence type="ECO:0000313" key="6">
    <source>
        <dbReference type="Proteomes" id="UP001292079"/>
    </source>
</evidence>
<evidence type="ECO:0000259" key="3">
    <source>
        <dbReference type="PROSITE" id="PS50835"/>
    </source>
</evidence>
<name>A0AAE1ZLL1_SCHME</name>
<dbReference type="Pfam" id="PF00041">
    <property type="entry name" value="fn3"/>
    <property type="match status" value="1"/>
</dbReference>